<evidence type="ECO:0000256" key="1">
    <source>
        <dbReference type="ARBA" id="ARBA00004288"/>
    </source>
</evidence>
<evidence type="ECO:0000313" key="5">
    <source>
        <dbReference type="Proteomes" id="UP000184536"/>
    </source>
</evidence>
<sequence>MQYERAQQILSSEKTIPVFYEGSPIWIEKLNAQDQTAVVTLESGQITVPVRSLEEGHLS</sequence>
<dbReference type="InterPro" id="IPR012610">
    <property type="entry name" value="SASP_SspH"/>
</dbReference>
<reference evidence="5" key="1">
    <citation type="submission" date="2016-11" db="EMBL/GenBank/DDBJ databases">
        <authorList>
            <person name="Varghese N."/>
            <person name="Submissions S."/>
        </authorList>
    </citation>
    <scope>NUCLEOTIDE SEQUENCE [LARGE SCALE GENOMIC DNA]</scope>
    <source>
        <strain evidence="5">DSM 17957</strain>
    </source>
</reference>
<evidence type="ECO:0000256" key="3">
    <source>
        <dbReference type="ARBA" id="ARBA00022969"/>
    </source>
</evidence>
<dbReference type="AlphaFoldDB" id="A0A1M6LG86"/>
<dbReference type="GO" id="GO:0042601">
    <property type="term" value="C:endospore-forming forespore"/>
    <property type="evidence" value="ECO:0007669"/>
    <property type="project" value="InterPro"/>
</dbReference>
<comment type="similarity">
    <text evidence="2">Belongs to the SspH family.</text>
</comment>
<evidence type="ECO:0000313" key="4">
    <source>
        <dbReference type="EMBL" id="SHJ70128.1"/>
    </source>
</evidence>
<dbReference type="OrthoDB" id="1683648at2"/>
<name>A0A1M6LG86_9FIRM</name>
<dbReference type="GO" id="GO:0030436">
    <property type="term" value="P:asexual sporulation"/>
    <property type="evidence" value="ECO:0007669"/>
    <property type="project" value="InterPro"/>
</dbReference>
<dbReference type="Pfam" id="PF08141">
    <property type="entry name" value="SspH"/>
    <property type="match status" value="1"/>
</dbReference>
<dbReference type="RefSeq" id="WP_110941757.1">
    <property type="nucleotide sequence ID" value="NZ_FQZV01000036.1"/>
</dbReference>
<proteinExistence type="inferred from homology"/>
<comment type="subcellular location">
    <subcellularLocation>
        <location evidence="1">Spore core</location>
    </subcellularLocation>
</comment>
<dbReference type="Proteomes" id="UP000184536">
    <property type="component" value="Unassembled WGS sequence"/>
</dbReference>
<keyword evidence="3" id="KW-0749">Sporulation</keyword>
<organism evidence="4 5">
    <name type="scientific">Geosporobacter subterraneus DSM 17957</name>
    <dbReference type="NCBI Taxonomy" id="1121919"/>
    <lineage>
        <taxon>Bacteria</taxon>
        <taxon>Bacillati</taxon>
        <taxon>Bacillota</taxon>
        <taxon>Clostridia</taxon>
        <taxon>Peptostreptococcales</taxon>
        <taxon>Thermotaleaceae</taxon>
        <taxon>Geosporobacter</taxon>
    </lineage>
</organism>
<dbReference type="GO" id="GO:0030435">
    <property type="term" value="P:sporulation resulting in formation of a cellular spore"/>
    <property type="evidence" value="ECO:0007669"/>
    <property type="project" value="UniProtKB-KW"/>
</dbReference>
<dbReference type="EMBL" id="FQZV01000036">
    <property type="protein sequence ID" value="SHJ70128.1"/>
    <property type="molecule type" value="Genomic_DNA"/>
</dbReference>
<accession>A0A1M6LG86</accession>
<protein>
    <submittedName>
        <fullName evidence="4">Small acid-soluble spore protein H (Minor)</fullName>
    </submittedName>
</protein>
<gene>
    <name evidence="4" type="ORF">SAMN02745975_02669</name>
</gene>
<keyword evidence="5" id="KW-1185">Reference proteome</keyword>
<dbReference type="NCBIfam" id="TIGR02861">
    <property type="entry name" value="SASP_H"/>
    <property type="match status" value="1"/>
</dbReference>
<evidence type="ECO:0000256" key="2">
    <source>
        <dbReference type="ARBA" id="ARBA00006573"/>
    </source>
</evidence>